<dbReference type="Proteomes" id="UP000821845">
    <property type="component" value="Chromosome 10"/>
</dbReference>
<comment type="caution">
    <text evidence="1">The sequence shown here is derived from an EMBL/GenBank/DDBJ whole genome shotgun (WGS) entry which is preliminary data.</text>
</comment>
<proteinExistence type="predicted"/>
<protein>
    <submittedName>
        <fullName evidence="1">Uncharacterized protein</fullName>
    </submittedName>
</protein>
<reference evidence="1" key="1">
    <citation type="submission" date="2020-05" db="EMBL/GenBank/DDBJ databases">
        <title>Large-scale comparative analyses of tick genomes elucidate their genetic diversity and vector capacities.</title>
        <authorList>
            <person name="Jia N."/>
            <person name="Wang J."/>
            <person name="Shi W."/>
            <person name="Du L."/>
            <person name="Sun Y."/>
            <person name="Zhan W."/>
            <person name="Jiang J."/>
            <person name="Wang Q."/>
            <person name="Zhang B."/>
            <person name="Ji P."/>
            <person name="Sakyi L.B."/>
            <person name="Cui X."/>
            <person name="Yuan T."/>
            <person name="Jiang B."/>
            <person name="Yang W."/>
            <person name="Lam T.T.-Y."/>
            <person name="Chang Q."/>
            <person name="Ding S."/>
            <person name="Wang X."/>
            <person name="Zhu J."/>
            <person name="Ruan X."/>
            <person name="Zhao L."/>
            <person name="Wei J."/>
            <person name="Que T."/>
            <person name="Du C."/>
            <person name="Cheng J."/>
            <person name="Dai P."/>
            <person name="Han X."/>
            <person name="Huang E."/>
            <person name="Gao Y."/>
            <person name="Liu J."/>
            <person name="Shao H."/>
            <person name="Ye R."/>
            <person name="Li L."/>
            <person name="Wei W."/>
            <person name="Wang X."/>
            <person name="Wang C."/>
            <person name="Yang T."/>
            <person name="Huo Q."/>
            <person name="Li W."/>
            <person name="Guo W."/>
            <person name="Chen H."/>
            <person name="Zhou L."/>
            <person name="Ni X."/>
            <person name="Tian J."/>
            <person name="Zhou Y."/>
            <person name="Sheng Y."/>
            <person name="Liu T."/>
            <person name="Pan Y."/>
            <person name="Xia L."/>
            <person name="Li J."/>
            <person name="Zhao F."/>
            <person name="Cao W."/>
        </authorList>
    </citation>
    <scope>NUCLEOTIDE SEQUENCE</scope>
    <source>
        <strain evidence="1">Hyas-2018</strain>
    </source>
</reference>
<evidence type="ECO:0000313" key="1">
    <source>
        <dbReference type="EMBL" id="KAH6942438.1"/>
    </source>
</evidence>
<dbReference type="EMBL" id="CM023490">
    <property type="protein sequence ID" value="KAH6942438.1"/>
    <property type="molecule type" value="Genomic_DNA"/>
</dbReference>
<gene>
    <name evidence="1" type="ORF">HPB50_005501</name>
</gene>
<evidence type="ECO:0000313" key="2">
    <source>
        <dbReference type="Proteomes" id="UP000821845"/>
    </source>
</evidence>
<name>A0ACB7T8I2_HYAAI</name>
<keyword evidence="2" id="KW-1185">Reference proteome</keyword>
<accession>A0ACB7T8I2</accession>
<organism evidence="1 2">
    <name type="scientific">Hyalomma asiaticum</name>
    <name type="common">Tick</name>
    <dbReference type="NCBI Taxonomy" id="266040"/>
    <lineage>
        <taxon>Eukaryota</taxon>
        <taxon>Metazoa</taxon>
        <taxon>Ecdysozoa</taxon>
        <taxon>Arthropoda</taxon>
        <taxon>Chelicerata</taxon>
        <taxon>Arachnida</taxon>
        <taxon>Acari</taxon>
        <taxon>Parasitiformes</taxon>
        <taxon>Ixodida</taxon>
        <taxon>Ixodoidea</taxon>
        <taxon>Ixodidae</taxon>
        <taxon>Hyalomminae</taxon>
        <taxon>Hyalomma</taxon>
    </lineage>
</organism>
<sequence>MIFNFVNLPGKLNGLRIPEDLVLPRLKHQRIPGKVILAGPSAIQGNLRLNKVNDLYLEQLLAERVTLSGEQRVRSKLVFQRDVPIYGNFGFDRINGILREHLVTQSGEHRLTGAKTFVQDIEVRGNLNAVTVNGYDLVELARDVVLVNRPEEIPHSTVFSAPIEVVGQITVVGTANGIDVQNLKQNFDAGKNRWKHGAQGMIDALRHHEAVLQRQHAAFKGQATGFAYFRAFQTLDIPSRRILTSPVARSVNCERPGAEELVLGLLDPSSQLASDQLVKVDLKVTASAFVSDAKMFEFLGSTYLVIAHSFNKYLLPSSKGKHVCGHIDVYRLAPGQVHWQLHQTLNATGVVSIDIIEYDGVVFLSSANNWKQGLTSTYSTVYTLSGAVNMFVPMADVPTSLASSTLFLTVDSSLLCAFASEKTGLQDQHSWLDAHTEPVSIYRHMHGRLQLLQNIPLHGVNTMEHFRFAGKCGLTTVAHSVFTCNLQNCSCLG</sequence>